<dbReference type="SUPFAM" id="SSF51215">
    <property type="entry name" value="Regulatory protein AraC"/>
    <property type="match status" value="1"/>
</dbReference>
<dbReference type="InterPro" id="IPR003313">
    <property type="entry name" value="AraC-bd"/>
</dbReference>
<evidence type="ECO:0000256" key="1">
    <source>
        <dbReference type="ARBA" id="ARBA00023015"/>
    </source>
</evidence>
<evidence type="ECO:0000313" key="7">
    <source>
        <dbReference type="Proteomes" id="UP001317259"/>
    </source>
</evidence>
<sequence length="301" mass="31876">MSFPAAELMIVGHYDKAPGYGTRRPGGSLSWLLMWTQAGAGLVEQGGGAVTVRAGDLAVLGPGVPHHYRVAPGAGRWRFWWVHFQPRATWGAWLAPYRRGEGLHVVGGVPEELHGRLDAAFARALRDAHWMPPAGPPDRGAAAGDAEGGAPAAPAMVWAGPARELVLGAVEEVLVVAAASARLSARPEGAGEEGDERVRRVLAIIAARPAAPHSVASLARAVALSPSRLAHLFAERTGGTPMGAVRQARLRHAAGLLEVTDLDVGQVAAASGFASPFHFSRAFRREYGLPPREYRARLRRP</sequence>
<feature type="domain" description="HTH araC/xylS-type" evidence="5">
    <location>
        <begin position="199"/>
        <end position="297"/>
    </location>
</feature>
<dbReference type="InterPro" id="IPR018060">
    <property type="entry name" value="HTH_AraC"/>
</dbReference>
<keyword evidence="3" id="KW-0010">Activator</keyword>
<dbReference type="PANTHER" id="PTHR46796">
    <property type="entry name" value="HTH-TYPE TRANSCRIPTIONAL ACTIVATOR RHAS-RELATED"/>
    <property type="match status" value="1"/>
</dbReference>
<dbReference type="PROSITE" id="PS01124">
    <property type="entry name" value="HTH_ARAC_FAMILY_2"/>
    <property type="match status" value="1"/>
</dbReference>
<dbReference type="EMBL" id="JAKRKC020000001">
    <property type="protein sequence ID" value="MCK2216865.1"/>
    <property type="molecule type" value="Genomic_DNA"/>
</dbReference>
<dbReference type="InterPro" id="IPR050204">
    <property type="entry name" value="AraC_XylS_family_regulators"/>
</dbReference>
<dbReference type="InterPro" id="IPR020449">
    <property type="entry name" value="Tscrpt_reg_AraC-type_HTH"/>
</dbReference>
<gene>
    <name evidence="6" type="ORF">MF672_024160</name>
</gene>
<dbReference type="Pfam" id="PF02311">
    <property type="entry name" value="AraC_binding"/>
    <property type="match status" value="1"/>
</dbReference>
<dbReference type="Pfam" id="PF12833">
    <property type="entry name" value="HTH_18"/>
    <property type="match status" value="1"/>
</dbReference>
<protein>
    <submittedName>
        <fullName evidence="6">Helix-turn-helix domain-containing protein</fullName>
    </submittedName>
</protein>
<keyword evidence="4" id="KW-0804">Transcription</keyword>
<dbReference type="Proteomes" id="UP001317259">
    <property type="component" value="Unassembled WGS sequence"/>
</dbReference>
<dbReference type="SMART" id="SM00342">
    <property type="entry name" value="HTH_ARAC"/>
    <property type="match status" value="1"/>
</dbReference>
<dbReference type="Gene3D" id="2.60.120.280">
    <property type="entry name" value="Regulatory protein AraC"/>
    <property type="match status" value="1"/>
</dbReference>
<name>A0ABT0FX24_9ACTN</name>
<evidence type="ECO:0000259" key="5">
    <source>
        <dbReference type="PROSITE" id="PS01124"/>
    </source>
</evidence>
<keyword evidence="1" id="KW-0805">Transcription regulation</keyword>
<dbReference type="InterPro" id="IPR018062">
    <property type="entry name" value="HTH_AraC-typ_CS"/>
</dbReference>
<keyword evidence="7" id="KW-1185">Reference proteome</keyword>
<dbReference type="InterPro" id="IPR009057">
    <property type="entry name" value="Homeodomain-like_sf"/>
</dbReference>
<organism evidence="6 7">
    <name type="scientific">Actinomadura luzonensis</name>
    <dbReference type="NCBI Taxonomy" id="2805427"/>
    <lineage>
        <taxon>Bacteria</taxon>
        <taxon>Bacillati</taxon>
        <taxon>Actinomycetota</taxon>
        <taxon>Actinomycetes</taxon>
        <taxon>Streptosporangiales</taxon>
        <taxon>Thermomonosporaceae</taxon>
        <taxon>Actinomadura</taxon>
    </lineage>
</organism>
<keyword evidence="2" id="KW-0238">DNA-binding</keyword>
<dbReference type="PRINTS" id="PR00032">
    <property type="entry name" value="HTHARAC"/>
</dbReference>
<evidence type="ECO:0000256" key="3">
    <source>
        <dbReference type="ARBA" id="ARBA00023159"/>
    </source>
</evidence>
<dbReference type="InterPro" id="IPR037923">
    <property type="entry name" value="HTH-like"/>
</dbReference>
<dbReference type="PANTHER" id="PTHR46796:SF6">
    <property type="entry name" value="ARAC SUBFAMILY"/>
    <property type="match status" value="1"/>
</dbReference>
<evidence type="ECO:0000313" key="6">
    <source>
        <dbReference type="EMBL" id="MCK2216865.1"/>
    </source>
</evidence>
<dbReference type="SUPFAM" id="SSF46689">
    <property type="entry name" value="Homeodomain-like"/>
    <property type="match status" value="2"/>
</dbReference>
<reference evidence="6 7" key="1">
    <citation type="submission" date="2022-04" db="EMBL/GenBank/DDBJ databases">
        <title>Genome draft of Actinomadura sp. ATCC 31491.</title>
        <authorList>
            <person name="Shi X."/>
            <person name="Du Y."/>
        </authorList>
    </citation>
    <scope>NUCLEOTIDE SEQUENCE [LARGE SCALE GENOMIC DNA]</scope>
    <source>
        <strain evidence="6 7">ATCC 31491</strain>
    </source>
</reference>
<accession>A0ABT0FX24</accession>
<comment type="caution">
    <text evidence="6">The sequence shown here is derived from an EMBL/GenBank/DDBJ whole genome shotgun (WGS) entry which is preliminary data.</text>
</comment>
<evidence type="ECO:0000256" key="2">
    <source>
        <dbReference type="ARBA" id="ARBA00023125"/>
    </source>
</evidence>
<evidence type="ECO:0000256" key="4">
    <source>
        <dbReference type="ARBA" id="ARBA00023163"/>
    </source>
</evidence>
<dbReference type="RefSeq" id="WP_242378042.1">
    <property type="nucleotide sequence ID" value="NZ_JAKRKC020000001.1"/>
</dbReference>
<dbReference type="Gene3D" id="1.10.10.60">
    <property type="entry name" value="Homeodomain-like"/>
    <property type="match status" value="2"/>
</dbReference>
<proteinExistence type="predicted"/>
<dbReference type="PROSITE" id="PS00041">
    <property type="entry name" value="HTH_ARAC_FAMILY_1"/>
    <property type="match status" value="1"/>
</dbReference>